<dbReference type="AlphaFoldDB" id="A0A4R0RC87"/>
<gene>
    <name evidence="1" type="ORF">EIP91_002418</name>
</gene>
<name>A0A4R0RC87_9APHY</name>
<evidence type="ECO:0000313" key="2">
    <source>
        <dbReference type="Proteomes" id="UP000292702"/>
    </source>
</evidence>
<protein>
    <submittedName>
        <fullName evidence="1">Uncharacterized protein</fullName>
    </submittedName>
</protein>
<organism evidence="1 2">
    <name type="scientific">Steccherinum ochraceum</name>
    <dbReference type="NCBI Taxonomy" id="92696"/>
    <lineage>
        <taxon>Eukaryota</taxon>
        <taxon>Fungi</taxon>
        <taxon>Dikarya</taxon>
        <taxon>Basidiomycota</taxon>
        <taxon>Agaricomycotina</taxon>
        <taxon>Agaricomycetes</taxon>
        <taxon>Polyporales</taxon>
        <taxon>Steccherinaceae</taxon>
        <taxon>Steccherinum</taxon>
    </lineage>
</organism>
<reference evidence="1 2" key="1">
    <citation type="submission" date="2018-11" db="EMBL/GenBank/DDBJ databases">
        <title>Genome assembly of Steccherinum ochraceum LE-BIN_3174, the white-rot fungus of the Steccherinaceae family (The Residual Polyporoid clade, Polyporales, Basidiomycota).</title>
        <authorList>
            <person name="Fedorova T.V."/>
            <person name="Glazunova O.A."/>
            <person name="Landesman E.O."/>
            <person name="Moiseenko K.V."/>
            <person name="Psurtseva N.V."/>
            <person name="Savinova O.S."/>
            <person name="Shakhova N.V."/>
            <person name="Tyazhelova T.V."/>
            <person name="Vasina D.V."/>
        </authorList>
    </citation>
    <scope>NUCLEOTIDE SEQUENCE [LARGE SCALE GENOMIC DNA]</scope>
    <source>
        <strain evidence="1 2">LE-BIN_3174</strain>
    </source>
</reference>
<comment type="caution">
    <text evidence="1">The sequence shown here is derived from an EMBL/GenBank/DDBJ whole genome shotgun (WGS) entry which is preliminary data.</text>
</comment>
<keyword evidence="2" id="KW-1185">Reference proteome</keyword>
<proteinExistence type="predicted"/>
<accession>A0A4R0RC87</accession>
<dbReference type="EMBL" id="RWJN01000170">
    <property type="protein sequence ID" value="TCD65650.1"/>
    <property type="molecule type" value="Genomic_DNA"/>
</dbReference>
<sequence length="585" mass="65116">MLHAQKRTIECDELNSNTAFEPLAKKRRTSSGGISASDSPCRPFDKLPAEIITKVFVWLLTGLGDVWGDVDEITRIQRNLSDQTCQLVTTLSNVCQFWRAIVRNTTELWSRVDMTSPEYAADCLRCCGGGRDIHIRGRIVCYYNGRALNMQPWCTLLGDRWLQITTIALLGAEDSAIQEFLDVLQHVAPMGPLIRLASMRLVSGEGVGLQCIVVSALRFRTLQSLSLTDIVLDIEDTKNPSFPLLRRLDVDLTVVSRNIINSLVKLLALTPFLRLLCIDCRKARTVEANLDDHLRDMAAGDRVQLRTLEILEILGLNGTTTAGLCDVLQAGKLAAGYFTLLSSAEVSDLLASPESDDSLVRRFQRCECKLRLLHSVKHTSRLTLEALAPPGCPDPCYCSTFVASVMPIGYVGEIVHFLHVLVDSRAVTPITTRISDFTISLHAMKPRLLLSFETCVRHWKILFGLLPGLERLVIEDARMSSRAVEAMTHALKSSRLLVPKLSSVEVQLVYDTTATYNDRIVDACGKIWRELVEAREEIYCCDVKVPEHIDLIASCREENQKISELLDARGTTGSHSLRTNGSEPL</sequence>
<dbReference type="OrthoDB" id="2754196at2759"/>
<evidence type="ECO:0000313" key="1">
    <source>
        <dbReference type="EMBL" id="TCD65650.1"/>
    </source>
</evidence>
<dbReference type="Proteomes" id="UP000292702">
    <property type="component" value="Unassembled WGS sequence"/>
</dbReference>